<feature type="compositionally biased region" description="Pro residues" evidence="1">
    <location>
        <begin position="55"/>
        <end position="76"/>
    </location>
</feature>
<proteinExistence type="predicted"/>
<sequence>VAIVKKKYSIILLSVLLLWGCDNGATDPEQSNNSSDLNVSLAPEVAEPGVVVPELPSPPNTSLPMPPLQPPPAPVAPEGPQAPAFTEELLASVKNWTTVPPSVFPLSGVTLKQPLNFEIKTPSGKVMGSFPRAAGDEVVALALVGNQLHVSPAKTSKQQNVLSVDETDFKTCVAYLFEVRKRQRKAHATGLARRRERKTGQTASTSVGRAKPSSRETQELPKRGTLFEDIPPPMDFGHGKFCICEDCRRQRQAAQK</sequence>
<dbReference type="AlphaFoldDB" id="A0A382QJT7"/>
<dbReference type="EMBL" id="UINC01114732">
    <property type="protein sequence ID" value="SVC85247.1"/>
    <property type="molecule type" value="Genomic_DNA"/>
</dbReference>
<name>A0A382QJT7_9ZZZZ</name>
<protein>
    <submittedName>
        <fullName evidence="2">Uncharacterized protein</fullName>
    </submittedName>
</protein>
<organism evidence="2">
    <name type="scientific">marine metagenome</name>
    <dbReference type="NCBI Taxonomy" id="408172"/>
    <lineage>
        <taxon>unclassified sequences</taxon>
        <taxon>metagenomes</taxon>
        <taxon>ecological metagenomes</taxon>
    </lineage>
</organism>
<feature type="compositionally biased region" description="Basic and acidic residues" evidence="1">
    <location>
        <begin position="213"/>
        <end position="226"/>
    </location>
</feature>
<feature type="compositionally biased region" description="Basic residues" evidence="1">
    <location>
        <begin position="186"/>
        <end position="197"/>
    </location>
</feature>
<evidence type="ECO:0000313" key="2">
    <source>
        <dbReference type="EMBL" id="SVC85247.1"/>
    </source>
</evidence>
<evidence type="ECO:0000256" key="1">
    <source>
        <dbReference type="SAM" id="MobiDB-lite"/>
    </source>
</evidence>
<accession>A0A382QJT7</accession>
<feature type="non-terminal residue" evidence="2">
    <location>
        <position position="1"/>
    </location>
</feature>
<gene>
    <name evidence="2" type="ORF">METZ01_LOCUS338101</name>
</gene>
<feature type="region of interest" description="Disordered" evidence="1">
    <location>
        <begin position="50"/>
        <end position="76"/>
    </location>
</feature>
<reference evidence="2" key="1">
    <citation type="submission" date="2018-05" db="EMBL/GenBank/DDBJ databases">
        <authorList>
            <person name="Lanie J.A."/>
            <person name="Ng W.-L."/>
            <person name="Kazmierczak K.M."/>
            <person name="Andrzejewski T.M."/>
            <person name="Davidsen T.M."/>
            <person name="Wayne K.J."/>
            <person name="Tettelin H."/>
            <person name="Glass J.I."/>
            <person name="Rusch D."/>
            <person name="Podicherti R."/>
            <person name="Tsui H.-C.T."/>
            <person name="Winkler M.E."/>
        </authorList>
    </citation>
    <scope>NUCLEOTIDE SEQUENCE</scope>
</reference>
<feature type="region of interest" description="Disordered" evidence="1">
    <location>
        <begin position="186"/>
        <end position="232"/>
    </location>
</feature>